<gene>
    <name evidence="5" type="ORF">CEUR00632_LOCUS15549</name>
</gene>
<dbReference type="GO" id="GO:0030990">
    <property type="term" value="C:intraciliary transport particle"/>
    <property type="evidence" value="ECO:0007669"/>
    <property type="project" value="TreeGrafter"/>
</dbReference>
<dbReference type="GO" id="GO:0097730">
    <property type="term" value="C:non-motile cilium"/>
    <property type="evidence" value="ECO:0007669"/>
    <property type="project" value="TreeGrafter"/>
</dbReference>
<evidence type="ECO:0000256" key="4">
    <source>
        <dbReference type="SAM" id="Coils"/>
    </source>
</evidence>
<evidence type="ECO:0008006" key="6">
    <source>
        <dbReference type="Google" id="ProtNLM"/>
    </source>
</evidence>
<dbReference type="GO" id="GO:0005737">
    <property type="term" value="C:cytoplasm"/>
    <property type="evidence" value="ECO:0007669"/>
    <property type="project" value="TreeGrafter"/>
</dbReference>
<sequence length="136" mass="15820">MDEANRGIYFDEDYNIRILDIDKFNQSKSLQDNCNVFVNNIQKLNTVVEQYILSINTHVERIEAEKLKAVGLRNRVAALEEERKRRQADQERLVAEKQEELERLMCEEQSLLKVKQEQELLITKLSDSSAGAAYTS</sequence>
<dbReference type="GO" id="GO:0036064">
    <property type="term" value="C:ciliary basal body"/>
    <property type="evidence" value="ECO:0007669"/>
    <property type="project" value="TreeGrafter"/>
</dbReference>
<dbReference type="GO" id="GO:0061512">
    <property type="term" value="P:protein localization to cilium"/>
    <property type="evidence" value="ECO:0007669"/>
    <property type="project" value="TreeGrafter"/>
</dbReference>
<evidence type="ECO:0000256" key="3">
    <source>
        <dbReference type="ARBA" id="ARBA00023273"/>
    </source>
</evidence>
<reference evidence="5" key="1">
    <citation type="submission" date="2021-01" db="EMBL/GenBank/DDBJ databases">
        <authorList>
            <person name="Corre E."/>
            <person name="Pelletier E."/>
            <person name="Niang G."/>
            <person name="Scheremetjew M."/>
            <person name="Finn R."/>
            <person name="Kale V."/>
            <person name="Holt S."/>
            <person name="Cochrane G."/>
            <person name="Meng A."/>
            <person name="Brown T."/>
            <person name="Cohen L."/>
        </authorList>
    </citation>
    <scope>NUCLEOTIDE SEQUENCE</scope>
    <source>
        <strain evidence="5">CCMP219</strain>
    </source>
</reference>
<evidence type="ECO:0000256" key="2">
    <source>
        <dbReference type="ARBA" id="ARBA00023054"/>
    </source>
</evidence>
<keyword evidence="2 4" id="KW-0175">Coiled coil</keyword>
<comment type="subcellular location">
    <subcellularLocation>
        <location evidence="1">Cell projection</location>
        <location evidence="1">Cilium</location>
    </subcellularLocation>
</comment>
<evidence type="ECO:0000256" key="1">
    <source>
        <dbReference type="ARBA" id="ARBA00004138"/>
    </source>
</evidence>
<name>A0A7R9VMR7_9CHLO</name>
<protein>
    <recommendedName>
        <fullName evidence="6">Intraflagellar transport particle protein 20</fullName>
    </recommendedName>
</protein>
<organism evidence="5">
    <name type="scientific">Chlamydomonas euryale</name>
    <dbReference type="NCBI Taxonomy" id="1486919"/>
    <lineage>
        <taxon>Eukaryota</taxon>
        <taxon>Viridiplantae</taxon>
        <taxon>Chlorophyta</taxon>
        <taxon>core chlorophytes</taxon>
        <taxon>Chlorophyceae</taxon>
        <taxon>CS clade</taxon>
        <taxon>Chlamydomonadales</taxon>
        <taxon>Chlamydomonadaceae</taxon>
        <taxon>Chlamydomonas</taxon>
    </lineage>
</organism>
<dbReference type="PANTHER" id="PTHR31978:SF1">
    <property type="entry name" value="INTRAFLAGELLAR TRANSPORT PROTEIN 20 HOMOLOG"/>
    <property type="match status" value="1"/>
</dbReference>
<dbReference type="GO" id="GO:0060271">
    <property type="term" value="P:cilium assembly"/>
    <property type="evidence" value="ECO:0007669"/>
    <property type="project" value="TreeGrafter"/>
</dbReference>
<dbReference type="Pfam" id="PF14931">
    <property type="entry name" value="IFT20"/>
    <property type="match status" value="1"/>
</dbReference>
<feature type="coiled-coil region" evidence="4">
    <location>
        <begin position="62"/>
        <end position="114"/>
    </location>
</feature>
<dbReference type="PANTHER" id="PTHR31978">
    <property type="entry name" value="INTRAFLAGELLAR TRANSPORT PROTEIN 20 HOMOLOG"/>
    <property type="match status" value="1"/>
</dbReference>
<dbReference type="EMBL" id="HBEC01033457">
    <property type="protein sequence ID" value="CAD8300396.1"/>
    <property type="molecule type" value="Transcribed_RNA"/>
</dbReference>
<accession>A0A7R9VMR7</accession>
<keyword evidence="3" id="KW-0966">Cell projection</keyword>
<proteinExistence type="predicted"/>
<dbReference type="AlphaFoldDB" id="A0A7R9VMR7"/>
<dbReference type="GO" id="GO:0097546">
    <property type="term" value="C:ciliary base"/>
    <property type="evidence" value="ECO:0007669"/>
    <property type="project" value="TreeGrafter"/>
</dbReference>
<dbReference type="InterPro" id="IPR028172">
    <property type="entry name" value="FT20"/>
</dbReference>
<evidence type="ECO:0000313" key="5">
    <source>
        <dbReference type="EMBL" id="CAD8300396.1"/>
    </source>
</evidence>